<proteinExistence type="predicted"/>
<comment type="caution">
    <text evidence="2">The sequence shown here is derived from an EMBL/GenBank/DDBJ whole genome shotgun (WGS) entry which is preliminary data.</text>
</comment>
<dbReference type="Proteomes" id="UP000247409">
    <property type="component" value="Unassembled WGS sequence"/>
</dbReference>
<evidence type="ECO:0000313" key="3">
    <source>
        <dbReference type="Proteomes" id="UP000247409"/>
    </source>
</evidence>
<accession>A0A2V3J1S5</accession>
<protein>
    <submittedName>
        <fullName evidence="2">Uncharacterized protein</fullName>
    </submittedName>
</protein>
<dbReference type="EMBL" id="NBIV01000014">
    <property type="protein sequence ID" value="PXF48376.1"/>
    <property type="molecule type" value="Genomic_DNA"/>
</dbReference>
<reference evidence="2 3" key="1">
    <citation type="journal article" date="2018" name="Mol. Biol. Evol.">
        <title>Analysis of the draft genome of the red seaweed Gracilariopsis chorda provides insights into genome size evolution in Rhodophyta.</title>
        <authorList>
            <person name="Lee J."/>
            <person name="Yang E.C."/>
            <person name="Graf L."/>
            <person name="Yang J.H."/>
            <person name="Qiu H."/>
            <person name="Zel Zion U."/>
            <person name="Chan C.X."/>
            <person name="Stephens T.G."/>
            <person name="Weber A.P.M."/>
            <person name="Boo G.H."/>
            <person name="Boo S.M."/>
            <person name="Kim K.M."/>
            <person name="Shin Y."/>
            <person name="Jung M."/>
            <person name="Lee S.J."/>
            <person name="Yim H.S."/>
            <person name="Lee J.H."/>
            <person name="Bhattacharya D."/>
            <person name="Yoon H.S."/>
        </authorList>
    </citation>
    <scope>NUCLEOTIDE SEQUENCE [LARGE SCALE GENOMIC DNA]</scope>
    <source>
        <strain evidence="2 3">SKKU-2015</strain>
        <tissue evidence="2">Whole body</tissue>
    </source>
</reference>
<feature type="region of interest" description="Disordered" evidence="1">
    <location>
        <begin position="1"/>
        <end position="37"/>
    </location>
</feature>
<organism evidence="2 3">
    <name type="scientific">Gracilariopsis chorda</name>
    <dbReference type="NCBI Taxonomy" id="448386"/>
    <lineage>
        <taxon>Eukaryota</taxon>
        <taxon>Rhodophyta</taxon>
        <taxon>Florideophyceae</taxon>
        <taxon>Rhodymeniophycidae</taxon>
        <taxon>Gracilariales</taxon>
        <taxon>Gracilariaceae</taxon>
        <taxon>Gracilariopsis</taxon>
    </lineage>
</organism>
<name>A0A2V3J1S5_9FLOR</name>
<keyword evidence="3" id="KW-1185">Reference proteome</keyword>
<sequence length="117" mass="13779">MRMSLSRKGVPTSSETRKKMSLAKLNRPDDDDWPRLISQSKKGKTKEYFAMKREFRALHHDLMLWSDTYRAKHGKLPSAATYERFVAPMMIFRIKRYLMLKEAIGEDEPQARDIISD</sequence>
<evidence type="ECO:0000313" key="2">
    <source>
        <dbReference type="EMBL" id="PXF48376.1"/>
    </source>
</evidence>
<dbReference type="OrthoDB" id="4535at2759"/>
<gene>
    <name evidence="2" type="ORF">BWQ96_01836</name>
</gene>
<evidence type="ECO:0000256" key="1">
    <source>
        <dbReference type="SAM" id="MobiDB-lite"/>
    </source>
</evidence>
<dbReference type="AlphaFoldDB" id="A0A2V3J1S5"/>